<keyword evidence="2 7" id="KW-0813">Transport</keyword>
<dbReference type="GO" id="GO:0005886">
    <property type="term" value="C:plasma membrane"/>
    <property type="evidence" value="ECO:0007669"/>
    <property type="project" value="UniProtKB-SubCell"/>
</dbReference>
<proteinExistence type="inferred from homology"/>
<dbReference type="PROSITE" id="PS50928">
    <property type="entry name" value="ABC_TM1"/>
    <property type="match status" value="1"/>
</dbReference>
<comment type="similarity">
    <text evidence="7">Belongs to the binding-protein-dependent transport system permease family.</text>
</comment>
<dbReference type="SUPFAM" id="SSF161098">
    <property type="entry name" value="MetI-like"/>
    <property type="match status" value="1"/>
</dbReference>
<protein>
    <submittedName>
        <fullName evidence="9">Putative aldouronate transport system permease protein</fullName>
    </submittedName>
</protein>
<evidence type="ECO:0000256" key="6">
    <source>
        <dbReference type="ARBA" id="ARBA00023136"/>
    </source>
</evidence>
<evidence type="ECO:0000256" key="2">
    <source>
        <dbReference type="ARBA" id="ARBA00022448"/>
    </source>
</evidence>
<organism evidence="9 10">
    <name type="scientific">Microlunatus parietis</name>
    <dbReference type="NCBI Taxonomy" id="682979"/>
    <lineage>
        <taxon>Bacteria</taxon>
        <taxon>Bacillati</taxon>
        <taxon>Actinomycetota</taxon>
        <taxon>Actinomycetes</taxon>
        <taxon>Propionibacteriales</taxon>
        <taxon>Propionibacteriaceae</taxon>
        <taxon>Microlunatus</taxon>
    </lineage>
</organism>
<evidence type="ECO:0000256" key="1">
    <source>
        <dbReference type="ARBA" id="ARBA00004651"/>
    </source>
</evidence>
<feature type="domain" description="ABC transmembrane type-1" evidence="8">
    <location>
        <begin position="70"/>
        <end position="284"/>
    </location>
</feature>
<evidence type="ECO:0000313" key="10">
    <source>
        <dbReference type="Proteomes" id="UP000569914"/>
    </source>
</evidence>
<dbReference type="PANTHER" id="PTHR43227:SF11">
    <property type="entry name" value="BLL4140 PROTEIN"/>
    <property type="match status" value="1"/>
</dbReference>
<evidence type="ECO:0000256" key="3">
    <source>
        <dbReference type="ARBA" id="ARBA00022475"/>
    </source>
</evidence>
<feature type="transmembrane region" description="Helical" evidence="7">
    <location>
        <begin position="12"/>
        <end position="32"/>
    </location>
</feature>
<dbReference type="PANTHER" id="PTHR43227">
    <property type="entry name" value="BLL4140 PROTEIN"/>
    <property type="match status" value="1"/>
</dbReference>
<evidence type="ECO:0000256" key="4">
    <source>
        <dbReference type="ARBA" id="ARBA00022692"/>
    </source>
</evidence>
<evidence type="ECO:0000256" key="5">
    <source>
        <dbReference type="ARBA" id="ARBA00022989"/>
    </source>
</evidence>
<reference evidence="9 10" key="1">
    <citation type="submission" date="2020-07" db="EMBL/GenBank/DDBJ databases">
        <title>Sequencing the genomes of 1000 actinobacteria strains.</title>
        <authorList>
            <person name="Klenk H.-P."/>
        </authorList>
    </citation>
    <scope>NUCLEOTIDE SEQUENCE [LARGE SCALE GENOMIC DNA]</scope>
    <source>
        <strain evidence="9 10">DSM 22083</strain>
    </source>
</reference>
<dbReference type="Pfam" id="PF00528">
    <property type="entry name" value="BPD_transp_1"/>
    <property type="match status" value="1"/>
</dbReference>
<dbReference type="InterPro" id="IPR050809">
    <property type="entry name" value="UgpAE/MalFG_permease"/>
</dbReference>
<feature type="transmembrane region" description="Helical" evidence="7">
    <location>
        <begin position="116"/>
        <end position="137"/>
    </location>
</feature>
<dbReference type="InterPro" id="IPR035906">
    <property type="entry name" value="MetI-like_sf"/>
</dbReference>
<dbReference type="Gene3D" id="1.10.3720.10">
    <property type="entry name" value="MetI-like"/>
    <property type="match status" value="1"/>
</dbReference>
<dbReference type="Proteomes" id="UP000569914">
    <property type="component" value="Unassembled WGS sequence"/>
</dbReference>
<keyword evidence="5 7" id="KW-1133">Transmembrane helix</keyword>
<keyword evidence="6 7" id="KW-0472">Membrane</keyword>
<feature type="transmembrane region" description="Helical" evidence="7">
    <location>
        <begin position="263"/>
        <end position="288"/>
    </location>
</feature>
<dbReference type="EMBL" id="JACCBU010000001">
    <property type="protein sequence ID" value="NYE72618.1"/>
    <property type="molecule type" value="Genomic_DNA"/>
</dbReference>
<dbReference type="AlphaFoldDB" id="A0A7Y9I955"/>
<keyword evidence="3" id="KW-1003">Cell membrane</keyword>
<feature type="transmembrane region" description="Helical" evidence="7">
    <location>
        <begin position="204"/>
        <end position="223"/>
    </location>
</feature>
<comment type="caution">
    <text evidence="9">The sequence shown here is derived from an EMBL/GenBank/DDBJ whole genome shotgun (WGS) entry which is preliminary data.</text>
</comment>
<evidence type="ECO:0000259" key="8">
    <source>
        <dbReference type="PROSITE" id="PS50928"/>
    </source>
</evidence>
<sequence>MKRRLWQARWCYLFILPGLIYFVIFRYVPLLGNAVAWQDYSPYLGVAGSPWVAWDNFERLITDPEVADALINTLVLSLLQIVFAFPAPLLLALLLNSIISDKIKRFVQSVVYLPHFIGWVIVVSIWQALFGGTGAISEVLSGLLDRPVNLMTNPDTFALLITSQVIWKEIGWGTIIFLAAMALVPVERYEAAAVDGAGGWRRMWHITLPGITPVIVLLLILRLGSVLTVGFEQIILQQDAVGADVAQVLDTFVYYRGVLGGDWGLATAAGLVKGLVGTVLVLGANWLAKRLGGEGAF</sequence>
<feature type="transmembrane region" description="Helical" evidence="7">
    <location>
        <begin position="69"/>
        <end position="95"/>
    </location>
</feature>
<keyword evidence="4 7" id="KW-0812">Transmembrane</keyword>
<dbReference type="InterPro" id="IPR000515">
    <property type="entry name" value="MetI-like"/>
</dbReference>
<dbReference type="GO" id="GO:0055085">
    <property type="term" value="P:transmembrane transport"/>
    <property type="evidence" value="ECO:0007669"/>
    <property type="project" value="InterPro"/>
</dbReference>
<evidence type="ECO:0000256" key="7">
    <source>
        <dbReference type="RuleBase" id="RU363032"/>
    </source>
</evidence>
<feature type="transmembrane region" description="Helical" evidence="7">
    <location>
        <begin position="157"/>
        <end position="184"/>
    </location>
</feature>
<dbReference type="RefSeq" id="WP_246322385.1">
    <property type="nucleotide sequence ID" value="NZ_JACCBU010000001.1"/>
</dbReference>
<gene>
    <name evidence="9" type="ORF">BKA15_003947</name>
</gene>
<accession>A0A7Y9I955</accession>
<evidence type="ECO:0000313" key="9">
    <source>
        <dbReference type="EMBL" id="NYE72618.1"/>
    </source>
</evidence>
<dbReference type="CDD" id="cd06261">
    <property type="entry name" value="TM_PBP2"/>
    <property type="match status" value="1"/>
</dbReference>
<comment type="subcellular location">
    <subcellularLocation>
        <location evidence="1 7">Cell membrane</location>
        <topology evidence="1 7">Multi-pass membrane protein</topology>
    </subcellularLocation>
</comment>
<keyword evidence="10" id="KW-1185">Reference proteome</keyword>
<name>A0A7Y9I955_9ACTN</name>